<keyword evidence="8 12" id="KW-0472">Membrane</keyword>
<accession>A0ABR0VJJ7</accession>
<comment type="subcellular location">
    <subcellularLocation>
        <location evidence="1">Cell membrane</location>
        <topology evidence="1">Single-pass membrane protein</topology>
    </subcellularLocation>
    <subcellularLocation>
        <location evidence="2">Endoplasmic reticulum membrane</location>
        <topology evidence="2">Single-pass membrane protein</topology>
    </subcellularLocation>
</comment>
<evidence type="ECO:0000256" key="7">
    <source>
        <dbReference type="ARBA" id="ARBA00023054"/>
    </source>
</evidence>
<feature type="region of interest" description="Disordered" evidence="11">
    <location>
        <begin position="423"/>
        <end position="535"/>
    </location>
</feature>
<dbReference type="EMBL" id="JABTTQ020001146">
    <property type="protein sequence ID" value="KAK6134565.1"/>
    <property type="molecule type" value="Genomic_DNA"/>
</dbReference>
<evidence type="ECO:0000313" key="13">
    <source>
        <dbReference type="EMBL" id="KAK6134565.1"/>
    </source>
</evidence>
<keyword evidence="3" id="KW-1003">Cell membrane</keyword>
<reference evidence="13 14" key="1">
    <citation type="journal article" date="2021" name="Comput. Struct. Biotechnol. J.">
        <title>De novo genome assembly of the potent medicinal plant Rehmannia glutinosa using nanopore technology.</title>
        <authorList>
            <person name="Ma L."/>
            <person name="Dong C."/>
            <person name="Song C."/>
            <person name="Wang X."/>
            <person name="Zheng X."/>
            <person name="Niu Y."/>
            <person name="Chen S."/>
            <person name="Feng W."/>
        </authorList>
    </citation>
    <scope>NUCLEOTIDE SEQUENCE [LARGE SCALE GENOMIC DNA]</scope>
    <source>
        <strain evidence="13">DH-2019</strain>
    </source>
</reference>
<comment type="similarity">
    <text evidence="9">Belongs to the plant Proton pump-interactor protein family.</text>
</comment>
<protein>
    <recommendedName>
        <fullName evidence="15">Proton pump-interactor 1</fullName>
    </recommendedName>
</protein>
<evidence type="ECO:0000256" key="9">
    <source>
        <dbReference type="ARBA" id="ARBA00038080"/>
    </source>
</evidence>
<feature type="coiled-coil region" evidence="10">
    <location>
        <begin position="263"/>
        <end position="297"/>
    </location>
</feature>
<dbReference type="PANTHER" id="PTHR32219">
    <property type="entry name" value="RNA-BINDING PROTEIN YLMH-RELATED"/>
    <property type="match status" value="1"/>
</dbReference>
<keyword evidence="6 12" id="KW-1133">Transmembrane helix</keyword>
<evidence type="ECO:0000256" key="1">
    <source>
        <dbReference type="ARBA" id="ARBA00004162"/>
    </source>
</evidence>
<evidence type="ECO:0000256" key="5">
    <source>
        <dbReference type="ARBA" id="ARBA00022824"/>
    </source>
</evidence>
<organism evidence="13 14">
    <name type="scientific">Rehmannia glutinosa</name>
    <name type="common">Chinese foxglove</name>
    <dbReference type="NCBI Taxonomy" id="99300"/>
    <lineage>
        <taxon>Eukaryota</taxon>
        <taxon>Viridiplantae</taxon>
        <taxon>Streptophyta</taxon>
        <taxon>Embryophyta</taxon>
        <taxon>Tracheophyta</taxon>
        <taxon>Spermatophyta</taxon>
        <taxon>Magnoliopsida</taxon>
        <taxon>eudicotyledons</taxon>
        <taxon>Gunneridae</taxon>
        <taxon>Pentapetalae</taxon>
        <taxon>asterids</taxon>
        <taxon>lamiids</taxon>
        <taxon>Lamiales</taxon>
        <taxon>Orobanchaceae</taxon>
        <taxon>Rehmannieae</taxon>
        <taxon>Rehmannia</taxon>
    </lineage>
</organism>
<gene>
    <name evidence="13" type="ORF">DH2020_031685</name>
</gene>
<keyword evidence="7 10" id="KW-0175">Coiled coil</keyword>
<sequence>MAVEVVGTDLPIIENGSELNESVVNEKVDITFGTHGVDEPVKGEVNNVSESNVPKDAVDEWPEPKQIHSFYIVRYRALEDQNLKAKLDVAEKELQKKNQARLQIVEKIRAKRVSYGNEFALTNLMMDDVENAYADRSQLIAQLRSLGVENKQFRSIMDEKRKEMEPLQQALGKLRGAPGGGERGPGICSSEQELNDLIKSYQYRIQHESIPLTEEKQILREIKQLEGTRQKVIANAAERARIQDSMGEKDAIQGQVKLIGVDLDGVRKEKQVINAKLKQLDEEKLAIEKDISVLEDELTAVTEKRDKTFETIRDMRKQREEGFFIDFSLYLRIFLVQEFPILPKNRTLLTKAKVLASNKDVDALKELSETEVEKFMSLWNSNKAFRDDYERRILPSLDMRQLSKDGRLRNPGEKPLVVIETPTTSGTEVVKTSAKQTPKVDVVSPAQVDASSEQKAQKAKSAKNPKEGNKKTEITLEKTDQVDKEEFFSTDKSKETSLPKRDEVDETKLKELRREEEIAKRNEAEERKKKQAEKAAAKAAIKAQKEAEKKLKEMIEREKKARKKAGAAVTAVDSEEPPTEADAEVAEPEKIEEKIELPQKNKDRKENTIRHRGRARGQDSLPKAILKRKKATNYWVWAAALAALAIVLLLLVGYNYLS</sequence>
<evidence type="ECO:0000256" key="11">
    <source>
        <dbReference type="SAM" id="MobiDB-lite"/>
    </source>
</evidence>
<name>A0ABR0VJJ7_REHGL</name>
<dbReference type="Proteomes" id="UP001318860">
    <property type="component" value="Unassembled WGS sequence"/>
</dbReference>
<feature type="coiled-coil region" evidence="10">
    <location>
        <begin position="75"/>
        <end position="107"/>
    </location>
</feature>
<evidence type="ECO:0000256" key="2">
    <source>
        <dbReference type="ARBA" id="ARBA00004389"/>
    </source>
</evidence>
<comment type="caution">
    <text evidence="13">The sequence shown here is derived from an EMBL/GenBank/DDBJ whole genome shotgun (WGS) entry which is preliminary data.</text>
</comment>
<feature type="transmembrane region" description="Helical" evidence="12">
    <location>
        <begin position="634"/>
        <end position="657"/>
    </location>
</feature>
<keyword evidence="14" id="KW-1185">Reference proteome</keyword>
<proteinExistence type="inferred from homology"/>
<dbReference type="PANTHER" id="PTHR32219:SF2">
    <property type="entry name" value="PROTON PUMP-INTERACTOR 1"/>
    <property type="match status" value="1"/>
</dbReference>
<feature type="compositionally biased region" description="Basic and acidic residues" evidence="11">
    <location>
        <begin position="587"/>
        <end position="609"/>
    </location>
</feature>
<evidence type="ECO:0008006" key="15">
    <source>
        <dbReference type="Google" id="ProtNLM"/>
    </source>
</evidence>
<dbReference type="InterPro" id="IPR055282">
    <property type="entry name" value="PPI1-4"/>
</dbReference>
<feature type="region of interest" description="Disordered" evidence="11">
    <location>
        <begin position="557"/>
        <end position="618"/>
    </location>
</feature>
<keyword evidence="4 12" id="KW-0812">Transmembrane</keyword>
<evidence type="ECO:0000256" key="12">
    <source>
        <dbReference type="SAM" id="Phobius"/>
    </source>
</evidence>
<evidence type="ECO:0000256" key="6">
    <source>
        <dbReference type="ARBA" id="ARBA00022989"/>
    </source>
</evidence>
<evidence type="ECO:0000256" key="3">
    <source>
        <dbReference type="ARBA" id="ARBA00022475"/>
    </source>
</evidence>
<evidence type="ECO:0000313" key="14">
    <source>
        <dbReference type="Proteomes" id="UP001318860"/>
    </source>
</evidence>
<evidence type="ECO:0000256" key="4">
    <source>
        <dbReference type="ARBA" id="ARBA00022692"/>
    </source>
</evidence>
<feature type="compositionally biased region" description="Acidic residues" evidence="11">
    <location>
        <begin position="573"/>
        <end position="586"/>
    </location>
</feature>
<keyword evidence="5" id="KW-0256">Endoplasmic reticulum</keyword>
<feature type="compositionally biased region" description="Basic and acidic residues" evidence="11">
    <location>
        <begin position="464"/>
        <end position="535"/>
    </location>
</feature>
<evidence type="ECO:0000256" key="10">
    <source>
        <dbReference type="SAM" id="Coils"/>
    </source>
</evidence>
<evidence type="ECO:0000256" key="8">
    <source>
        <dbReference type="ARBA" id="ARBA00023136"/>
    </source>
</evidence>